<dbReference type="InterPro" id="IPR013783">
    <property type="entry name" value="Ig-like_fold"/>
</dbReference>
<dbReference type="Pfam" id="PF00630">
    <property type="entry name" value="Filamin"/>
    <property type="match status" value="1"/>
</dbReference>
<dbReference type="InterPro" id="IPR017868">
    <property type="entry name" value="Filamin/ABP280_repeat-like"/>
</dbReference>
<protein>
    <submittedName>
        <fullName evidence="3">Uncharacterized protein</fullName>
    </submittedName>
</protein>
<dbReference type="GO" id="GO:0051015">
    <property type="term" value="F:actin filament binding"/>
    <property type="evidence" value="ECO:0007669"/>
    <property type="project" value="InterPro"/>
</dbReference>
<dbReference type="PROSITE" id="PS50194">
    <property type="entry name" value="FILAMIN_REPEAT"/>
    <property type="match status" value="2"/>
</dbReference>
<proteinExistence type="inferred from homology"/>
<accession>A0A7R8ZSY7</accession>
<dbReference type="GO" id="GO:0030036">
    <property type="term" value="P:actin cytoskeleton organization"/>
    <property type="evidence" value="ECO:0007669"/>
    <property type="project" value="InterPro"/>
</dbReference>
<name>A0A7R8ZSY7_9CRUS</name>
<dbReference type="OrthoDB" id="6756820at2759"/>
<dbReference type="Gene3D" id="2.60.40.10">
    <property type="entry name" value="Immunoglobulins"/>
    <property type="match status" value="2"/>
</dbReference>
<sequence>GAPANFTVETFSAGKGKVEVIVENPKGEKEPVEIKFNNDRNLTYSVTYNPRIQGMHRVTVTFSGHEIPKSPFPVTVAGVAGDASKVTAAGPGLEPEGVVIGRQTYFEIFTKGE</sequence>
<dbReference type="EMBL" id="OB674703">
    <property type="protein sequence ID" value="CAD7235799.1"/>
    <property type="molecule type" value="Genomic_DNA"/>
</dbReference>
<comment type="similarity">
    <text evidence="1">Belongs to the filamin family.</text>
</comment>
<evidence type="ECO:0000256" key="1">
    <source>
        <dbReference type="ARBA" id="ARBA00009238"/>
    </source>
</evidence>
<dbReference type="InterPro" id="IPR044801">
    <property type="entry name" value="Filamin"/>
</dbReference>
<gene>
    <name evidence="3" type="ORF">CTOB1V02_LOCUS13614</name>
</gene>
<organism evidence="3">
    <name type="scientific">Cyprideis torosa</name>
    <dbReference type="NCBI Taxonomy" id="163714"/>
    <lineage>
        <taxon>Eukaryota</taxon>
        <taxon>Metazoa</taxon>
        <taxon>Ecdysozoa</taxon>
        <taxon>Arthropoda</taxon>
        <taxon>Crustacea</taxon>
        <taxon>Oligostraca</taxon>
        <taxon>Ostracoda</taxon>
        <taxon>Podocopa</taxon>
        <taxon>Podocopida</taxon>
        <taxon>Cytherocopina</taxon>
        <taxon>Cytheroidea</taxon>
        <taxon>Cytherideidae</taxon>
        <taxon>Cyprideis</taxon>
    </lineage>
</organism>
<dbReference type="SMART" id="SM00557">
    <property type="entry name" value="IG_FLMN"/>
    <property type="match status" value="1"/>
</dbReference>
<feature type="non-terminal residue" evidence="3">
    <location>
        <position position="1"/>
    </location>
</feature>
<dbReference type="InterPro" id="IPR001298">
    <property type="entry name" value="Filamin/ABP280_rpt"/>
</dbReference>
<dbReference type="PANTHER" id="PTHR38537:SF8">
    <property type="entry name" value="FILAMIN-A"/>
    <property type="match status" value="1"/>
</dbReference>
<keyword evidence="2" id="KW-0677">Repeat</keyword>
<dbReference type="InterPro" id="IPR014756">
    <property type="entry name" value="Ig_E-set"/>
</dbReference>
<dbReference type="AlphaFoldDB" id="A0A7R8ZSY7"/>
<reference evidence="3" key="1">
    <citation type="submission" date="2020-11" db="EMBL/GenBank/DDBJ databases">
        <authorList>
            <person name="Tran Van P."/>
        </authorList>
    </citation>
    <scope>NUCLEOTIDE SEQUENCE</scope>
</reference>
<dbReference type="SUPFAM" id="SSF81296">
    <property type="entry name" value="E set domains"/>
    <property type="match status" value="1"/>
</dbReference>
<evidence type="ECO:0000313" key="3">
    <source>
        <dbReference type="EMBL" id="CAD7235799.1"/>
    </source>
</evidence>
<dbReference type="PANTHER" id="PTHR38537">
    <property type="entry name" value="JITTERBUG, ISOFORM N"/>
    <property type="match status" value="1"/>
</dbReference>
<evidence type="ECO:0000256" key="2">
    <source>
        <dbReference type="ARBA" id="ARBA00022737"/>
    </source>
</evidence>
<feature type="non-terminal residue" evidence="3">
    <location>
        <position position="113"/>
    </location>
</feature>